<organism evidence="3 5">
    <name type="scientific">Bacteroides xylanisolvens</name>
    <dbReference type="NCBI Taxonomy" id="371601"/>
    <lineage>
        <taxon>Bacteria</taxon>
        <taxon>Pseudomonadati</taxon>
        <taxon>Bacteroidota</taxon>
        <taxon>Bacteroidia</taxon>
        <taxon>Bacteroidales</taxon>
        <taxon>Bacteroidaceae</taxon>
        <taxon>Bacteroides</taxon>
    </lineage>
</organism>
<evidence type="ECO:0000313" key="4">
    <source>
        <dbReference type="EMBL" id="MCA4703660.1"/>
    </source>
</evidence>
<keyword evidence="2" id="KW-0812">Transmembrane</keyword>
<gene>
    <name evidence="3" type="ORF">GA398_14170</name>
    <name evidence="4" type="ORF">LD004_08520</name>
</gene>
<accession>A0A7J5PV78</accession>
<keyword evidence="2" id="KW-1133">Transmembrane helix</keyword>
<proteinExistence type="predicted"/>
<reference evidence="3 5" key="1">
    <citation type="journal article" date="2019" name="Nat. Med.">
        <title>A library of human gut bacterial isolates paired with longitudinal multiomics data enables mechanistic microbiome research.</title>
        <authorList>
            <person name="Poyet M."/>
            <person name="Groussin M."/>
            <person name="Gibbons S.M."/>
            <person name="Avila-Pacheco J."/>
            <person name="Jiang X."/>
            <person name="Kearney S.M."/>
            <person name="Perrotta A.R."/>
            <person name="Berdy B."/>
            <person name="Zhao S."/>
            <person name="Lieberman T.D."/>
            <person name="Swanson P.K."/>
            <person name="Smith M."/>
            <person name="Roesemann S."/>
            <person name="Alexander J.E."/>
            <person name="Rich S.A."/>
            <person name="Livny J."/>
            <person name="Vlamakis H."/>
            <person name="Clish C."/>
            <person name="Bullock K."/>
            <person name="Deik A."/>
            <person name="Scott J."/>
            <person name="Pierce K.A."/>
            <person name="Xavier R.J."/>
            <person name="Alm E.J."/>
        </authorList>
    </citation>
    <scope>NUCLEOTIDE SEQUENCE [LARGE SCALE GENOMIC DNA]</scope>
    <source>
        <strain evidence="3 5">BIOML-A58</strain>
    </source>
</reference>
<evidence type="ECO:0000256" key="1">
    <source>
        <dbReference type="SAM" id="MobiDB-lite"/>
    </source>
</evidence>
<evidence type="ECO:0000313" key="3">
    <source>
        <dbReference type="EMBL" id="KAB6146881.1"/>
    </source>
</evidence>
<keyword evidence="2" id="KW-0472">Membrane</keyword>
<dbReference type="EMBL" id="JAIWYE010000017">
    <property type="protein sequence ID" value="MCA4703660.1"/>
    <property type="molecule type" value="Genomic_DNA"/>
</dbReference>
<evidence type="ECO:0000256" key="2">
    <source>
        <dbReference type="SAM" id="Phobius"/>
    </source>
</evidence>
<dbReference type="EMBL" id="WDED01000020">
    <property type="protein sequence ID" value="KAB6146881.1"/>
    <property type="molecule type" value="Genomic_DNA"/>
</dbReference>
<sequence>MSWKKMIIGEKMPDKDDPKYKKRYESEVEAGRKTAKVLKIDKVASSVQRFACKHPKWFLAIVFTIVISCLTFNIYRMVAVGRMQKTEQHATATEQQEKLLKQKLHRNDHR</sequence>
<dbReference type="Proteomes" id="UP000434604">
    <property type="component" value="Unassembled WGS sequence"/>
</dbReference>
<feature type="transmembrane region" description="Helical" evidence="2">
    <location>
        <begin position="57"/>
        <end position="75"/>
    </location>
</feature>
<feature type="compositionally biased region" description="Basic residues" evidence="1">
    <location>
        <begin position="101"/>
        <end position="110"/>
    </location>
</feature>
<comment type="caution">
    <text evidence="3">The sequence shown here is derived from an EMBL/GenBank/DDBJ whole genome shotgun (WGS) entry which is preliminary data.</text>
</comment>
<name>A0A7J5PV78_9BACE</name>
<protein>
    <submittedName>
        <fullName evidence="3">Uncharacterized protein</fullName>
    </submittedName>
</protein>
<dbReference type="Proteomes" id="UP001198461">
    <property type="component" value="Unassembled WGS sequence"/>
</dbReference>
<feature type="region of interest" description="Disordered" evidence="1">
    <location>
        <begin position="88"/>
        <end position="110"/>
    </location>
</feature>
<evidence type="ECO:0000313" key="5">
    <source>
        <dbReference type="Proteomes" id="UP000434604"/>
    </source>
</evidence>
<dbReference type="RefSeq" id="WP_151934945.1">
    <property type="nucleotide sequence ID" value="NZ_JAIWXB010000015.1"/>
</dbReference>
<reference evidence="4" key="2">
    <citation type="submission" date="2023-08" db="EMBL/GenBank/DDBJ databases">
        <title>Mucin Metabolism Genes Underlie the Key Renovations of Bacteroides xylanisolvens Genomes in Captive Great Apes.</title>
        <authorList>
            <person name="Nishida A.H."/>
        </authorList>
    </citation>
    <scope>NUCLEOTIDE SEQUENCE</scope>
    <source>
        <strain evidence="4">P13.H9</strain>
    </source>
</reference>
<dbReference type="AlphaFoldDB" id="A0A7J5PV78"/>